<dbReference type="EMBL" id="NSKE01000003">
    <property type="protein sequence ID" value="PAU95005.1"/>
    <property type="molecule type" value="Genomic_DNA"/>
</dbReference>
<evidence type="ECO:0000313" key="3">
    <source>
        <dbReference type="Proteomes" id="UP000218831"/>
    </source>
</evidence>
<name>A0A2A2GDT0_9BACT</name>
<dbReference type="OrthoDB" id="9803653at2"/>
<dbReference type="RefSeq" id="WP_095605870.1">
    <property type="nucleotide sequence ID" value="NZ_NSKE01000003.1"/>
</dbReference>
<organism evidence="2 3">
    <name type="scientific">Fodinibius salipaludis</name>
    <dbReference type="NCBI Taxonomy" id="2032627"/>
    <lineage>
        <taxon>Bacteria</taxon>
        <taxon>Pseudomonadati</taxon>
        <taxon>Balneolota</taxon>
        <taxon>Balneolia</taxon>
        <taxon>Balneolales</taxon>
        <taxon>Balneolaceae</taxon>
        <taxon>Fodinibius</taxon>
    </lineage>
</organism>
<keyword evidence="3" id="KW-1185">Reference proteome</keyword>
<feature type="chain" id="PRO_5013376415" evidence="1">
    <location>
        <begin position="22"/>
        <end position="193"/>
    </location>
</feature>
<keyword evidence="1" id="KW-0732">Signal</keyword>
<dbReference type="AlphaFoldDB" id="A0A2A2GDT0"/>
<dbReference type="Proteomes" id="UP000218831">
    <property type="component" value="Unassembled WGS sequence"/>
</dbReference>
<reference evidence="2 3" key="1">
    <citation type="submission" date="2017-08" db="EMBL/GenBank/DDBJ databases">
        <title>Aliifodinibius alkalisoli sp. nov., isolated from saline alkaline soil.</title>
        <authorList>
            <person name="Liu D."/>
            <person name="Zhang G."/>
        </authorList>
    </citation>
    <scope>NUCLEOTIDE SEQUENCE [LARGE SCALE GENOMIC DNA]</scope>
    <source>
        <strain evidence="2 3">WN023</strain>
    </source>
</reference>
<accession>A0A2A2GDT0</accession>
<gene>
    <name evidence="2" type="ORF">CK503_04890</name>
</gene>
<proteinExistence type="predicted"/>
<dbReference type="Gene3D" id="3.40.50.10610">
    <property type="entry name" value="ABC-type transport auxiliary lipoprotein component"/>
    <property type="match status" value="1"/>
</dbReference>
<evidence type="ECO:0000256" key="1">
    <source>
        <dbReference type="SAM" id="SignalP"/>
    </source>
</evidence>
<sequence length="193" mass="22129">MKKFAIVFLLCLIGIWGCSNTKNVSRVDSDQDINLSGRWNDSDSQLVSDEMISDALSRNWLTNYTEEHGRKPTIIVGTVKNKTSEHISAETFIKDMEREMLNSNKARIVQAGQAREELRKERDDQQDYASLSTMKKWGLERGADFILQGTINSITDSNKKQKLISYQVDLELTDLENNEKVWIGTKKIRKVVK</sequence>
<dbReference type="Pfam" id="PF13036">
    <property type="entry name" value="LpoB"/>
    <property type="match status" value="1"/>
</dbReference>
<evidence type="ECO:0000313" key="2">
    <source>
        <dbReference type="EMBL" id="PAU95005.1"/>
    </source>
</evidence>
<dbReference type="InterPro" id="IPR014094">
    <property type="entry name" value="LpoB"/>
</dbReference>
<protein>
    <submittedName>
        <fullName evidence="2">Penicillin-binding protein activator LpoB</fullName>
    </submittedName>
</protein>
<feature type="signal peptide" evidence="1">
    <location>
        <begin position="1"/>
        <end position="21"/>
    </location>
</feature>
<comment type="caution">
    <text evidence="2">The sequence shown here is derived from an EMBL/GenBank/DDBJ whole genome shotgun (WGS) entry which is preliminary data.</text>
</comment>